<dbReference type="KEGG" id="mema:MMAB1_0767"/>
<dbReference type="AlphaFoldDB" id="A0A0X3BJ46"/>
<protein>
    <submittedName>
        <fullName evidence="1">Uncharacterized protein</fullName>
    </submittedName>
</protein>
<evidence type="ECO:0000313" key="1">
    <source>
        <dbReference type="EMBL" id="CVK31981.1"/>
    </source>
</evidence>
<evidence type="ECO:0000313" key="2">
    <source>
        <dbReference type="Proteomes" id="UP000069850"/>
    </source>
</evidence>
<proteinExistence type="predicted"/>
<gene>
    <name evidence="1" type="ORF">MMAB1_0767</name>
</gene>
<reference evidence="1 2" key="1">
    <citation type="submission" date="2016-01" db="EMBL/GenBank/DDBJ databases">
        <authorList>
            <person name="Manzoor S."/>
        </authorList>
    </citation>
    <scope>NUCLEOTIDE SEQUENCE [LARGE SCALE GENOMIC DNA]</scope>
    <source>
        <strain evidence="1">Methanoculleus sp MAB1</strain>
    </source>
</reference>
<name>A0A0X3BJ46_9EURY</name>
<accession>A0A0X3BJ46</accession>
<dbReference type="EMBL" id="LT158599">
    <property type="protein sequence ID" value="CVK31981.1"/>
    <property type="molecule type" value="Genomic_DNA"/>
</dbReference>
<sequence>MRRRGASVGVRGFISTVKKHNRPVLQELVKVRGGTFHPYDSATNSLNSYFQSFKIA</sequence>
<organism evidence="1 2">
    <name type="scientific">Methanoculleus bourgensis</name>
    <dbReference type="NCBI Taxonomy" id="83986"/>
    <lineage>
        <taxon>Archaea</taxon>
        <taxon>Methanobacteriati</taxon>
        <taxon>Methanobacteriota</taxon>
        <taxon>Stenosarchaea group</taxon>
        <taxon>Methanomicrobia</taxon>
        <taxon>Methanomicrobiales</taxon>
        <taxon>Methanomicrobiaceae</taxon>
        <taxon>Methanoculleus</taxon>
    </lineage>
</organism>
<dbReference type="Proteomes" id="UP000069850">
    <property type="component" value="Chromosome 1"/>
</dbReference>